<dbReference type="InterPro" id="IPR026019">
    <property type="entry name" value="Ribul_P_3_epim"/>
</dbReference>
<dbReference type="GO" id="GO:0004750">
    <property type="term" value="F:D-ribulose-phosphate 3-epimerase activity"/>
    <property type="evidence" value="ECO:0007669"/>
    <property type="project" value="UniProtKB-UniRule"/>
</dbReference>
<keyword evidence="13" id="KW-0862">Zinc</keyword>
<feature type="binding site" evidence="10 14">
    <location>
        <begin position="198"/>
        <end position="199"/>
    </location>
    <ligand>
        <name>substrate</name>
    </ligand>
</feature>
<dbReference type="Proteomes" id="UP000179266">
    <property type="component" value="Unassembled WGS sequence"/>
</dbReference>
<organism evidence="15 16">
    <name type="scientific">Candidatus Schekmanbacteria bacterium RBG_13_48_7</name>
    <dbReference type="NCBI Taxonomy" id="1817878"/>
    <lineage>
        <taxon>Bacteria</taxon>
        <taxon>Candidatus Schekmaniibacteriota</taxon>
    </lineage>
</organism>
<dbReference type="GO" id="GO:0005737">
    <property type="term" value="C:cytoplasm"/>
    <property type="evidence" value="ECO:0007669"/>
    <property type="project" value="UniProtKB-ARBA"/>
</dbReference>
<dbReference type="Pfam" id="PF00834">
    <property type="entry name" value="Ribul_P_3_epim"/>
    <property type="match status" value="1"/>
</dbReference>
<dbReference type="InterPro" id="IPR000056">
    <property type="entry name" value="Ribul_P_3_epim-like"/>
</dbReference>
<evidence type="ECO:0000256" key="12">
    <source>
        <dbReference type="PIRSR" id="PIRSR001461-1"/>
    </source>
</evidence>
<feature type="binding site" evidence="10 13">
    <location>
        <position position="34"/>
    </location>
    <ligand>
        <name>a divalent metal cation</name>
        <dbReference type="ChEBI" id="CHEBI:60240"/>
    </ligand>
</feature>
<dbReference type="Gene3D" id="3.20.20.70">
    <property type="entry name" value="Aldolase class I"/>
    <property type="match status" value="1"/>
</dbReference>
<reference evidence="15 16" key="1">
    <citation type="journal article" date="2016" name="Nat. Commun.">
        <title>Thousands of microbial genomes shed light on interconnected biogeochemical processes in an aquifer system.</title>
        <authorList>
            <person name="Anantharaman K."/>
            <person name="Brown C.T."/>
            <person name="Hug L.A."/>
            <person name="Sharon I."/>
            <person name="Castelle C.J."/>
            <person name="Probst A.J."/>
            <person name="Thomas B.C."/>
            <person name="Singh A."/>
            <person name="Wilkins M.J."/>
            <person name="Karaoz U."/>
            <person name="Brodie E.L."/>
            <person name="Williams K.H."/>
            <person name="Hubbard S.S."/>
            <person name="Banfield J.F."/>
        </authorList>
    </citation>
    <scope>NUCLEOTIDE SEQUENCE [LARGE SCALE GENOMIC DNA]</scope>
</reference>
<evidence type="ECO:0000256" key="4">
    <source>
        <dbReference type="ARBA" id="ARBA00001947"/>
    </source>
</evidence>
<dbReference type="GO" id="GO:0019323">
    <property type="term" value="P:pentose catabolic process"/>
    <property type="evidence" value="ECO:0007669"/>
    <property type="project" value="UniProtKB-UniRule"/>
</dbReference>
<evidence type="ECO:0000256" key="9">
    <source>
        <dbReference type="ARBA" id="ARBA00023235"/>
    </source>
</evidence>
<evidence type="ECO:0000256" key="7">
    <source>
        <dbReference type="ARBA" id="ARBA00013188"/>
    </source>
</evidence>
<evidence type="ECO:0000256" key="6">
    <source>
        <dbReference type="ARBA" id="ARBA00009541"/>
    </source>
</evidence>
<keyword evidence="10 11" id="KW-0119">Carbohydrate metabolism</keyword>
<feature type="binding site" evidence="10 13">
    <location>
        <position position="36"/>
    </location>
    <ligand>
        <name>a divalent metal cation</name>
        <dbReference type="ChEBI" id="CHEBI:60240"/>
    </ligand>
</feature>
<dbReference type="HAMAP" id="MF_02227">
    <property type="entry name" value="RPE"/>
    <property type="match status" value="1"/>
</dbReference>
<evidence type="ECO:0000256" key="5">
    <source>
        <dbReference type="ARBA" id="ARBA00001954"/>
    </source>
</evidence>
<proteinExistence type="inferred from homology"/>
<feature type="binding site" evidence="10 14">
    <location>
        <position position="67"/>
    </location>
    <ligand>
        <name>substrate</name>
    </ligand>
</feature>
<comment type="function">
    <text evidence="10">Catalyzes the reversible epimerization of D-ribulose 5-phosphate to D-xylulose 5-phosphate.</text>
</comment>
<accession>A0A1F7RZU5</accession>
<evidence type="ECO:0000256" key="13">
    <source>
        <dbReference type="PIRSR" id="PIRSR001461-2"/>
    </source>
</evidence>
<dbReference type="CDD" id="cd00429">
    <property type="entry name" value="RPE"/>
    <property type="match status" value="1"/>
</dbReference>
<dbReference type="PROSITE" id="PS01085">
    <property type="entry name" value="RIBUL_P_3_EPIMER_1"/>
    <property type="match status" value="1"/>
</dbReference>
<dbReference type="EC" id="5.1.3.1" evidence="7 10"/>
<dbReference type="GO" id="GO:0046872">
    <property type="term" value="F:metal ion binding"/>
    <property type="evidence" value="ECO:0007669"/>
    <property type="project" value="UniProtKB-UniRule"/>
</dbReference>
<comment type="caution">
    <text evidence="15">The sequence shown here is derived from an EMBL/GenBank/DDBJ whole genome shotgun (WGS) entry which is preliminary data.</text>
</comment>
<sequence length="227" mass="24689">MREIWIAPSILSADFGSLASEVKKAETGGAHLIHVDVMDGHFVPNITIGPLVVKALKTISGIPLDVHLMITNPDQYIPEFIETGASWITVHWETCPHLHRTLQLIGSKGAKRGVALNPGTPVLFLEPVLDYLDLVLIMTVNPGFGGQKFIPEGLKKIDELKKMRDKSGCNFLIEVDGGVNTKNCGIIAQKGADILVAGSAVFNAPDPAQAVRDLYKNSNNEIIRYEN</sequence>
<dbReference type="EMBL" id="MGDD01000098">
    <property type="protein sequence ID" value="OGL47096.1"/>
    <property type="molecule type" value="Genomic_DNA"/>
</dbReference>
<evidence type="ECO:0000256" key="11">
    <source>
        <dbReference type="PIRNR" id="PIRNR001461"/>
    </source>
</evidence>
<dbReference type="InterPro" id="IPR013785">
    <property type="entry name" value="Aldolase_TIM"/>
</dbReference>
<feature type="binding site" evidence="14">
    <location>
        <position position="178"/>
    </location>
    <ligand>
        <name>substrate</name>
    </ligand>
</feature>
<comment type="cofactor">
    <cofactor evidence="10 13">
        <name>a divalent metal cation</name>
        <dbReference type="ChEBI" id="CHEBI:60240"/>
    </cofactor>
    <text evidence="10 13">Binds 1 divalent metal cation per subunit.</text>
</comment>
<feature type="binding site" evidence="10 13">
    <location>
        <position position="67"/>
    </location>
    <ligand>
        <name>a divalent metal cation</name>
        <dbReference type="ChEBI" id="CHEBI:60240"/>
    </ligand>
</feature>
<keyword evidence="13" id="KW-0464">Manganese</keyword>
<dbReference type="NCBIfam" id="NF004076">
    <property type="entry name" value="PRK05581.1-4"/>
    <property type="match status" value="1"/>
</dbReference>
<dbReference type="FunFam" id="3.20.20.70:FF:000004">
    <property type="entry name" value="Ribulose-phosphate 3-epimerase"/>
    <property type="match status" value="1"/>
</dbReference>
<dbReference type="NCBIfam" id="TIGR01163">
    <property type="entry name" value="rpe"/>
    <property type="match status" value="1"/>
</dbReference>
<feature type="binding site" evidence="10 14">
    <location>
        <position position="9"/>
    </location>
    <ligand>
        <name>substrate</name>
    </ligand>
</feature>
<name>A0A1F7RZU5_9BACT</name>
<feature type="binding site" evidence="10 14">
    <location>
        <begin position="143"/>
        <end position="146"/>
    </location>
    <ligand>
        <name>substrate</name>
    </ligand>
</feature>
<comment type="similarity">
    <text evidence="6 10 11">Belongs to the ribulose-phosphate 3-epimerase family.</text>
</comment>
<dbReference type="PROSITE" id="PS01086">
    <property type="entry name" value="RIBUL_P_3_EPIMER_2"/>
    <property type="match status" value="1"/>
</dbReference>
<evidence type="ECO:0000256" key="14">
    <source>
        <dbReference type="PIRSR" id="PIRSR001461-3"/>
    </source>
</evidence>
<comment type="catalytic activity">
    <reaction evidence="1 10 11">
        <text>D-ribulose 5-phosphate = D-xylulose 5-phosphate</text>
        <dbReference type="Rhea" id="RHEA:13677"/>
        <dbReference type="ChEBI" id="CHEBI:57737"/>
        <dbReference type="ChEBI" id="CHEBI:58121"/>
        <dbReference type="EC" id="5.1.3.1"/>
    </reaction>
</comment>
<dbReference type="GO" id="GO:0006098">
    <property type="term" value="P:pentose-phosphate shunt"/>
    <property type="evidence" value="ECO:0007669"/>
    <property type="project" value="UniProtKB-UniRule"/>
</dbReference>
<keyword evidence="9 10" id="KW-0413">Isomerase</keyword>
<feature type="binding site" evidence="10 13">
    <location>
        <position position="176"/>
    </location>
    <ligand>
        <name>a divalent metal cation</name>
        <dbReference type="ChEBI" id="CHEBI:60240"/>
    </ligand>
</feature>
<evidence type="ECO:0000313" key="15">
    <source>
        <dbReference type="EMBL" id="OGL47096.1"/>
    </source>
</evidence>
<feature type="binding site" evidence="10">
    <location>
        <begin position="176"/>
        <end position="178"/>
    </location>
    <ligand>
        <name>substrate</name>
    </ligand>
</feature>
<comment type="cofactor">
    <cofactor evidence="4">
        <name>Zn(2+)</name>
        <dbReference type="ChEBI" id="CHEBI:29105"/>
    </cofactor>
</comment>
<dbReference type="AlphaFoldDB" id="A0A1F7RZU5"/>
<evidence type="ECO:0000256" key="1">
    <source>
        <dbReference type="ARBA" id="ARBA00001782"/>
    </source>
</evidence>
<evidence type="ECO:0000256" key="3">
    <source>
        <dbReference type="ARBA" id="ARBA00001941"/>
    </source>
</evidence>
<dbReference type="InterPro" id="IPR011060">
    <property type="entry name" value="RibuloseP-bd_barrel"/>
</dbReference>
<keyword evidence="13" id="KW-0170">Cobalt</keyword>
<comment type="cofactor">
    <cofactor evidence="2">
        <name>Mn(2+)</name>
        <dbReference type="ChEBI" id="CHEBI:29035"/>
    </cofactor>
</comment>
<evidence type="ECO:0000256" key="2">
    <source>
        <dbReference type="ARBA" id="ARBA00001936"/>
    </source>
</evidence>
<dbReference type="PANTHER" id="PTHR11749">
    <property type="entry name" value="RIBULOSE-5-PHOSPHATE-3-EPIMERASE"/>
    <property type="match status" value="1"/>
</dbReference>
<feature type="active site" description="Proton acceptor" evidence="10 12">
    <location>
        <position position="36"/>
    </location>
</feature>
<evidence type="ECO:0000256" key="10">
    <source>
        <dbReference type="HAMAP-Rule" id="MF_02227"/>
    </source>
</evidence>
<dbReference type="SUPFAM" id="SSF51366">
    <property type="entry name" value="Ribulose-phoshate binding barrel"/>
    <property type="match status" value="1"/>
</dbReference>
<evidence type="ECO:0000256" key="8">
    <source>
        <dbReference type="ARBA" id="ARBA00022723"/>
    </source>
</evidence>
<evidence type="ECO:0000313" key="16">
    <source>
        <dbReference type="Proteomes" id="UP000179266"/>
    </source>
</evidence>
<protein>
    <recommendedName>
        <fullName evidence="7 10">Ribulose-phosphate 3-epimerase</fullName>
        <ecNumber evidence="7 10">5.1.3.1</ecNumber>
    </recommendedName>
</protein>
<comment type="cofactor">
    <cofactor evidence="3">
        <name>Co(2+)</name>
        <dbReference type="ChEBI" id="CHEBI:48828"/>
    </cofactor>
</comment>
<dbReference type="PIRSF" id="PIRSF001461">
    <property type="entry name" value="RPE"/>
    <property type="match status" value="1"/>
</dbReference>
<feature type="active site" description="Proton donor" evidence="10 12">
    <location>
        <position position="176"/>
    </location>
</feature>
<comment type="pathway">
    <text evidence="10">Carbohydrate degradation.</text>
</comment>
<comment type="cofactor">
    <cofactor evidence="5">
        <name>Fe(2+)</name>
        <dbReference type="ChEBI" id="CHEBI:29033"/>
    </cofactor>
</comment>
<gene>
    <name evidence="10" type="primary">rpe</name>
    <name evidence="15" type="ORF">A2161_07935</name>
</gene>
<keyword evidence="8 10" id="KW-0479">Metal-binding</keyword>